<dbReference type="AlphaFoldDB" id="A0A6G1ZF27"/>
<sequence>MGLCESETCSIYSSNHVKMVTSRTVNSLKNTGISLSVQIVCILLSFIGRTVFIKQLNIEYLGVNGLFSNILTLLSLAELGIGTAITYMMYKPIADNDTEKIAALNNLYRQVYNCIGLFIVLVGLSLTPFITCFIKEVPNIEENIHIIYVLYVLNTSMSYFFTYKRSLLIAYQKEYVNNKNVLQFTLLKEVSLVFILFTVRSYYMYLVAQVIVTFLSNIAISYKTNRLFPEVVNLKPAKVPRNEIKVIMKNTMAMVCHRIGSVMVSGTGNMFISYYVGIAMVGIYSNYVLISTSACMIVAKAVNSITASFGNLVATADDDKVYSVFRKIYFMNFTLAYVIAIFFFALVNPFIAVWIGSEYYLDKISVLLIAVNSIFFNQLRIPSQMAINTYGLFWQIKWKSIIEALINLAMSFLFTAYLGLGIKGILLSMLLSNIATNLWWEPYVVFKYGFKMPLVIYMKEFAKSTLMIVCTIMIISFATSLIDSVCPDVFINFILRLLMTIIVSCSLLYLCYSGSEEFSYTFSLLRKLSITK</sequence>
<evidence type="ECO:0000256" key="4">
    <source>
        <dbReference type="ARBA" id="ARBA00022989"/>
    </source>
</evidence>
<feature type="transmembrane region" description="Helical" evidence="6">
    <location>
        <begin position="271"/>
        <end position="290"/>
    </location>
</feature>
<name>A0A6G1ZF27_9BACT</name>
<feature type="transmembrane region" description="Helical" evidence="6">
    <location>
        <begin position="461"/>
        <end position="481"/>
    </location>
</feature>
<feature type="transmembrane region" description="Helical" evidence="6">
    <location>
        <begin position="424"/>
        <end position="440"/>
    </location>
</feature>
<keyword evidence="5 6" id="KW-0472">Membrane</keyword>
<dbReference type="InterPro" id="IPR050833">
    <property type="entry name" value="Poly_Biosynth_Transport"/>
</dbReference>
<dbReference type="PANTHER" id="PTHR30250:SF26">
    <property type="entry name" value="PSMA PROTEIN"/>
    <property type="match status" value="1"/>
</dbReference>
<feature type="transmembrane region" description="Helical" evidence="6">
    <location>
        <begin position="33"/>
        <end position="53"/>
    </location>
</feature>
<gene>
    <name evidence="7" type="ORF">GKE01_14015</name>
</gene>
<evidence type="ECO:0000256" key="6">
    <source>
        <dbReference type="SAM" id="Phobius"/>
    </source>
</evidence>
<feature type="transmembrane region" description="Helical" evidence="6">
    <location>
        <begin position="65"/>
        <end position="90"/>
    </location>
</feature>
<evidence type="ECO:0000256" key="3">
    <source>
        <dbReference type="ARBA" id="ARBA00022692"/>
    </source>
</evidence>
<evidence type="ECO:0000313" key="7">
    <source>
        <dbReference type="EMBL" id="MRY12576.1"/>
    </source>
</evidence>
<feature type="transmembrane region" description="Helical" evidence="6">
    <location>
        <begin position="493"/>
        <end position="512"/>
    </location>
</feature>
<dbReference type="PANTHER" id="PTHR30250">
    <property type="entry name" value="PST FAMILY PREDICTED COLANIC ACID TRANSPORTER"/>
    <property type="match status" value="1"/>
</dbReference>
<keyword evidence="4 6" id="KW-1133">Transmembrane helix</keyword>
<evidence type="ECO:0000256" key="2">
    <source>
        <dbReference type="ARBA" id="ARBA00022475"/>
    </source>
</evidence>
<dbReference type="EMBL" id="WKLP01000020">
    <property type="protein sequence ID" value="MRY12576.1"/>
    <property type="molecule type" value="Genomic_DNA"/>
</dbReference>
<feature type="transmembrane region" description="Helical" evidence="6">
    <location>
        <begin position="145"/>
        <end position="161"/>
    </location>
</feature>
<protein>
    <submittedName>
        <fullName evidence="7">Oligosaccharide flippase family protein</fullName>
    </submittedName>
</protein>
<accession>A0A6G1ZF27</accession>
<keyword evidence="2" id="KW-1003">Cell membrane</keyword>
<keyword evidence="3 6" id="KW-0812">Transmembrane</keyword>
<comment type="subcellular location">
    <subcellularLocation>
        <location evidence="1">Cell membrane</location>
        <topology evidence="1">Multi-pass membrane protein</topology>
    </subcellularLocation>
</comment>
<organism evidence="7">
    <name type="scientific">Parabacteroides goldsteinii</name>
    <dbReference type="NCBI Taxonomy" id="328812"/>
    <lineage>
        <taxon>Bacteria</taxon>
        <taxon>Pseudomonadati</taxon>
        <taxon>Bacteroidota</taxon>
        <taxon>Bacteroidia</taxon>
        <taxon>Bacteroidales</taxon>
        <taxon>Tannerellaceae</taxon>
        <taxon>Parabacteroides</taxon>
    </lineage>
</organism>
<evidence type="ECO:0000256" key="1">
    <source>
        <dbReference type="ARBA" id="ARBA00004651"/>
    </source>
</evidence>
<feature type="transmembrane region" description="Helical" evidence="6">
    <location>
        <begin position="329"/>
        <end position="354"/>
    </location>
</feature>
<reference evidence="7" key="1">
    <citation type="journal article" date="2019" name="Nat. Med.">
        <title>A library of human gut bacterial isolates paired with longitudinal multiomics data enables mechanistic microbiome research.</title>
        <authorList>
            <person name="Poyet M."/>
            <person name="Groussin M."/>
            <person name="Gibbons S.M."/>
            <person name="Avila-Pacheco J."/>
            <person name="Jiang X."/>
            <person name="Kearney S.M."/>
            <person name="Perrotta A.R."/>
            <person name="Berdy B."/>
            <person name="Zhao S."/>
            <person name="Lieberman T.D."/>
            <person name="Swanson P.K."/>
            <person name="Smith M."/>
            <person name="Roesemann S."/>
            <person name="Alexander J.E."/>
            <person name="Rich S.A."/>
            <person name="Livny J."/>
            <person name="Vlamakis H."/>
            <person name="Clish C."/>
            <person name="Bullock K."/>
            <person name="Deik A."/>
            <person name="Scott J."/>
            <person name="Pierce K.A."/>
            <person name="Xavier R.J."/>
            <person name="Alm E.J."/>
        </authorList>
    </citation>
    <scope>NUCLEOTIDE SEQUENCE</scope>
    <source>
        <strain evidence="7">BIOML-A4</strain>
    </source>
</reference>
<proteinExistence type="predicted"/>
<feature type="transmembrane region" description="Helical" evidence="6">
    <location>
        <begin position="110"/>
        <end position="133"/>
    </location>
</feature>
<comment type="caution">
    <text evidence="7">The sequence shown here is derived from an EMBL/GenBank/DDBJ whole genome shotgun (WGS) entry which is preliminary data.</text>
</comment>
<dbReference type="GO" id="GO:0005886">
    <property type="term" value="C:plasma membrane"/>
    <property type="evidence" value="ECO:0007669"/>
    <property type="project" value="UniProtKB-SubCell"/>
</dbReference>
<evidence type="ECO:0000256" key="5">
    <source>
        <dbReference type="ARBA" id="ARBA00023136"/>
    </source>
</evidence>